<comment type="caution">
    <text evidence="1">The sequence shown here is derived from an EMBL/GenBank/DDBJ whole genome shotgun (WGS) entry which is preliminary data.</text>
</comment>
<dbReference type="Proteomes" id="UP000824128">
    <property type="component" value="Unassembled WGS sequence"/>
</dbReference>
<dbReference type="AlphaFoldDB" id="A0A9D1N3I4"/>
<proteinExistence type="predicted"/>
<organism evidence="1 2">
    <name type="scientific">Candidatus Aphodomorpha intestinavium</name>
    <dbReference type="NCBI Taxonomy" id="2840672"/>
    <lineage>
        <taxon>Bacteria</taxon>
        <taxon>Bacillati</taxon>
        <taxon>Bacillota</taxon>
        <taxon>Clostridia</taxon>
        <taxon>Eubacteriales</taxon>
        <taxon>Candidatus Aphodomorpha</taxon>
    </lineage>
</organism>
<gene>
    <name evidence="1" type="ORF">IAD24_05220</name>
</gene>
<dbReference type="EMBL" id="DVNZ01000165">
    <property type="protein sequence ID" value="HIU94543.1"/>
    <property type="molecule type" value="Genomic_DNA"/>
</dbReference>
<accession>A0A9D1N3I4</accession>
<evidence type="ECO:0000313" key="2">
    <source>
        <dbReference type="Proteomes" id="UP000824128"/>
    </source>
</evidence>
<reference evidence="1" key="2">
    <citation type="journal article" date="2021" name="PeerJ">
        <title>Extensive microbial diversity within the chicken gut microbiome revealed by metagenomics and culture.</title>
        <authorList>
            <person name="Gilroy R."/>
            <person name="Ravi A."/>
            <person name="Getino M."/>
            <person name="Pursley I."/>
            <person name="Horton D.L."/>
            <person name="Alikhan N.F."/>
            <person name="Baker D."/>
            <person name="Gharbi K."/>
            <person name="Hall N."/>
            <person name="Watson M."/>
            <person name="Adriaenssens E.M."/>
            <person name="Foster-Nyarko E."/>
            <person name="Jarju S."/>
            <person name="Secka A."/>
            <person name="Antonio M."/>
            <person name="Oren A."/>
            <person name="Chaudhuri R.R."/>
            <person name="La Ragione R."/>
            <person name="Hildebrand F."/>
            <person name="Pallen M.J."/>
        </authorList>
    </citation>
    <scope>NUCLEOTIDE SEQUENCE</scope>
    <source>
        <strain evidence="1">ChiGjej2B2-16831</strain>
    </source>
</reference>
<feature type="non-terminal residue" evidence="1">
    <location>
        <position position="113"/>
    </location>
</feature>
<evidence type="ECO:0000313" key="1">
    <source>
        <dbReference type="EMBL" id="HIU94543.1"/>
    </source>
</evidence>
<reference evidence="1" key="1">
    <citation type="submission" date="2020-10" db="EMBL/GenBank/DDBJ databases">
        <authorList>
            <person name="Gilroy R."/>
        </authorList>
    </citation>
    <scope>NUCLEOTIDE SEQUENCE</scope>
    <source>
        <strain evidence="1">ChiGjej2B2-16831</strain>
    </source>
</reference>
<sequence length="113" mass="13103">MKLIGRVVRQYRTFRPVIATKNVLYGLTEREKRKSFGPANADDTFYVIRCINSASRFHNGPVLNLLANHSYVLSHLHHAYEHGYLPVVDQLNYPVYNTPAQPINGTRNPWEFF</sequence>
<protein>
    <submittedName>
        <fullName evidence="1">Uncharacterized protein</fullName>
    </submittedName>
</protein>
<name>A0A9D1N3I4_9FIRM</name>